<dbReference type="Proteomes" id="UP000682733">
    <property type="component" value="Unassembled WGS sequence"/>
</dbReference>
<reference evidence="2" key="1">
    <citation type="submission" date="2021-02" db="EMBL/GenBank/DDBJ databases">
        <authorList>
            <person name="Nowell W R."/>
        </authorList>
    </citation>
    <scope>NUCLEOTIDE SEQUENCE</scope>
</reference>
<evidence type="ECO:0000313" key="2">
    <source>
        <dbReference type="EMBL" id="CAF4121951.1"/>
    </source>
</evidence>
<gene>
    <name evidence="1" type="ORF">OVA965_LOCUS29092</name>
    <name evidence="2" type="ORF">TMI583_LOCUS29858</name>
</gene>
<dbReference type="EMBL" id="CAJOBA010041855">
    <property type="protein sequence ID" value="CAF4121951.1"/>
    <property type="molecule type" value="Genomic_DNA"/>
</dbReference>
<dbReference type="AlphaFoldDB" id="A0A8S2QZ55"/>
<organism evidence="2 3">
    <name type="scientific">Didymodactylos carnosus</name>
    <dbReference type="NCBI Taxonomy" id="1234261"/>
    <lineage>
        <taxon>Eukaryota</taxon>
        <taxon>Metazoa</taxon>
        <taxon>Spiralia</taxon>
        <taxon>Gnathifera</taxon>
        <taxon>Rotifera</taxon>
        <taxon>Eurotatoria</taxon>
        <taxon>Bdelloidea</taxon>
        <taxon>Philodinida</taxon>
        <taxon>Philodinidae</taxon>
        <taxon>Didymodactylos</taxon>
    </lineage>
</organism>
<dbReference type="EMBL" id="CAJNOK010020262">
    <property type="protein sequence ID" value="CAF1313408.1"/>
    <property type="molecule type" value="Genomic_DNA"/>
</dbReference>
<name>A0A8S2QZ55_9BILA</name>
<protein>
    <submittedName>
        <fullName evidence="2">Uncharacterized protein</fullName>
    </submittedName>
</protein>
<proteinExistence type="predicted"/>
<dbReference type="Proteomes" id="UP000677228">
    <property type="component" value="Unassembled WGS sequence"/>
</dbReference>
<comment type="caution">
    <text evidence="2">The sequence shown here is derived from an EMBL/GenBank/DDBJ whole genome shotgun (WGS) entry which is preliminary data.</text>
</comment>
<evidence type="ECO:0000313" key="1">
    <source>
        <dbReference type="EMBL" id="CAF1313408.1"/>
    </source>
</evidence>
<evidence type="ECO:0000313" key="3">
    <source>
        <dbReference type="Proteomes" id="UP000682733"/>
    </source>
</evidence>
<sequence length="310" mass="35212">MPPKKTDEQQSSIDVDQVSTIPKFISRCVTCDEKRELQSCIVCDKPKCQLEQNPVYRQIQMESLLPAEDPSVVETLVEEIEKLLDQMDFKTDKFEFHPPSNSNDISLGQLVQGCSSASKGRASALSSNAKSEYRGTMARFQPLAQTQKFVIESEHPSPQSYTTAVRTTNLTKTIVAQPLKTELTDHRVYYEKMPANAQYSSDIDIVPKYIAVWDQSIFVCCDEGKVCVFSTSHAQVPKYFSSFSLGNQHTITCFTATQDYLVIYERNFENKVAKLKDLSFFTHDGYLLVKFIPTKKYLIKVCVPTRLFLC</sequence>
<accession>A0A8S2QZ55</accession>